<evidence type="ECO:0000313" key="3">
    <source>
        <dbReference type="Proteomes" id="UP001066276"/>
    </source>
</evidence>
<dbReference type="EMBL" id="JANPWB010000010">
    <property type="protein sequence ID" value="KAJ1139542.1"/>
    <property type="molecule type" value="Genomic_DNA"/>
</dbReference>
<feature type="compositionally biased region" description="Basic residues" evidence="1">
    <location>
        <begin position="35"/>
        <end position="44"/>
    </location>
</feature>
<protein>
    <submittedName>
        <fullName evidence="2">Uncharacterized protein</fullName>
    </submittedName>
</protein>
<dbReference type="Proteomes" id="UP001066276">
    <property type="component" value="Chromosome 6"/>
</dbReference>
<organism evidence="2 3">
    <name type="scientific">Pleurodeles waltl</name>
    <name type="common">Iberian ribbed newt</name>
    <dbReference type="NCBI Taxonomy" id="8319"/>
    <lineage>
        <taxon>Eukaryota</taxon>
        <taxon>Metazoa</taxon>
        <taxon>Chordata</taxon>
        <taxon>Craniata</taxon>
        <taxon>Vertebrata</taxon>
        <taxon>Euteleostomi</taxon>
        <taxon>Amphibia</taxon>
        <taxon>Batrachia</taxon>
        <taxon>Caudata</taxon>
        <taxon>Salamandroidea</taxon>
        <taxon>Salamandridae</taxon>
        <taxon>Pleurodelinae</taxon>
        <taxon>Pleurodeles</taxon>
    </lineage>
</organism>
<feature type="compositionally biased region" description="Basic and acidic residues" evidence="1">
    <location>
        <begin position="48"/>
        <end position="57"/>
    </location>
</feature>
<reference evidence="2" key="1">
    <citation type="journal article" date="2022" name="bioRxiv">
        <title>Sequencing and chromosome-scale assembly of the giantPleurodeles waltlgenome.</title>
        <authorList>
            <person name="Brown T."/>
            <person name="Elewa A."/>
            <person name="Iarovenko S."/>
            <person name="Subramanian E."/>
            <person name="Araus A.J."/>
            <person name="Petzold A."/>
            <person name="Susuki M."/>
            <person name="Suzuki K.-i.T."/>
            <person name="Hayashi T."/>
            <person name="Toyoda A."/>
            <person name="Oliveira C."/>
            <person name="Osipova E."/>
            <person name="Leigh N.D."/>
            <person name="Simon A."/>
            <person name="Yun M.H."/>
        </authorList>
    </citation>
    <scope>NUCLEOTIDE SEQUENCE</scope>
    <source>
        <strain evidence="2">20211129_DDA</strain>
        <tissue evidence="2">Liver</tissue>
    </source>
</reference>
<dbReference type="AlphaFoldDB" id="A0AAV7QG73"/>
<proteinExistence type="predicted"/>
<evidence type="ECO:0000256" key="1">
    <source>
        <dbReference type="SAM" id="MobiDB-lite"/>
    </source>
</evidence>
<keyword evidence="3" id="KW-1185">Reference proteome</keyword>
<feature type="region of interest" description="Disordered" evidence="1">
    <location>
        <begin position="1"/>
        <end position="74"/>
    </location>
</feature>
<sequence>MTVPRDRQADTPQTKENATDPRRAGPAWRGGKADHGRRRKRRRTGQAVDRDARDEYRRRRGVGDISKGGRSADR</sequence>
<accession>A0AAV7QG73</accession>
<name>A0AAV7QG73_PLEWA</name>
<comment type="caution">
    <text evidence="2">The sequence shown here is derived from an EMBL/GenBank/DDBJ whole genome shotgun (WGS) entry which is preliminary data.</text>
</comment>
<gene>
    <name evidence="2" type="ORF">NDU88_005912</name>
</gene>
<evidence type="ECO:0000313" key="2">
    <source>
        <dbReference type="EMBL" id="KAJ1139542.1"/>
    </source>
</evidence>